<keyword evidence="3" id="KW-1185">Reference proteome</keyword>
<protein>
    <submittedName>
        <fullName evidence="2">Uncharacterized protein</fullName>
    </submittedName>
</protein>
<feature type="region of interest" description="Disordered" evidence="1">
    <location>
        <begin position="68"/>
        <end position="96"/>
    </location>
</feature>
<gene>
    <name evidence="2" type="ORF">SKAU_G00347380</name>
</gene>
<dbReference type="AlphaFoldDB" id="A0A9Q1EJZ3"/>
<dbReference type="OrthoDB" id="5855668at2759"/>
<sequence>MNDAQELASPAAALSAVPAACVSKVELRVSCKALLDRDTLNKSDPCVILMVQAQGQWTENAHLLCPRGSRTQRDAHIRTPPSPTAARSRERAEQLR</sequence>
<reference evidence="2" key="1">
    <citation type="journal article" date="2023" name="Science">
        <title>Genome structures resolve the early diversification of teleost fishes.</title>
        <authorList>
            <person name="Parey E."/>
            <person name="Louis A."/>
            <person name="Montfort J."/>
            <person name="Bouchez O."/>
            <person name="Roques C."/>
            <person name="Iampietro C."/>
            <person name="Lluch J."/>
            <person name="Castinel A."/>
            <person name="Donnadieu C."/>
            <person name="Desvignes T."/>
            <person name="Floi Bucao C."/>
            <person name="Jouanno E."/>
            <person name="Wen M."/>
            <person name="Mejri S."/>
            <person name="Dirks R."/>
            <person name="Jansen H."/>
            <person name="Henkel C."/>
            <person name="Chen W.J."/>
            <person name="Zahm M."/>
            <person name="Cabau C."/>
            <person name="Klopp C."/>
            <person name="Thompson A.W."/>
            <person name="Robinson-Rechavi M."/>
            <person name="Braasch I."/>
            <person name="Lecointre G."/>
            <person name="Bobe J."/>
            <person name="Postlethwait J.H."/>
            <person name="Berthelot C."/>
            <person name="Roest Crollius H."/>
            <person name="Guiguen Y."/>
        </authorList>
    </citation>
    <scope>NUCLEOTIDE SEQUENCE</scope>
    <source>
        <strain evidence="2">WJC10195</strain>
    </source>
</reference>
<organism evidence="2 3">
    <name type="scientific">Synaphobranchus kaupii</name>
    <name type="common">Kaup's arrowtooth eel</name>
    <dbReference type="NCBI Taxonomy" id="118154"/>
    <lineage>
        <taxon>Eukaryota</taxon>
        <taxon>Metazoa</taxon>
        <taxon>Chordata</taxon>
        <taxon>Craniata</taxon>
        <taxon>Vertebrata</taxon>
        <taxon>Euteleostomi</taxon>
        <taxon>Actinopterygii</taxon>
        <taxon>Neopterygii</taxon>
        <taxon>Teleostei</taxon>
        <taxon>Anguilliformes</taxon>
        <taxon>Synaphobranchidae</taxon>
        <taxon>Synaphobranchus</taxon>
    </lineage>
</organism>
<evidence type="ECO:0000256" key="1">
    <source>
        <dbReference type="SAM" id="MobiDB-lite"/>
    </source>
</evidence>
<proteinExistence type="predicted"/>
<dbReference type="Proteomes" id="UP001152622">
    <property type="component" value="Chromosome 16"/>
</dbReference>
<evidence type="ECO:0000313" key="2">
    <source>
        <dbReference type="EMBL" id="KAJ8340105.1"/>
    </source>
</evidence>
<accession>A0A9Q1EJZ3</accession>
<evidence type="ECO:0000313" key="3">
    <source>
        <dbReference type="Proteomes" id="UP001152622"/>
    </source>
</evidence>
<dbReference type="EMBL" id="JAINUF010000016">
    <property type="protein sequence ID" value="KAJ8340105.1"/>
    <property type="molecule type" value="Genomic_DNA"/>
</dbReference>
<name>A0A9Q1EJZ3_SYNKA</name>
<feature type="compositionally biased region" description="Basic and acidic residues" evidence="1">
    <location>
        <begin position="87"/>
        <end position="96"/>
    </location>
</feature>
<comment type="caution">
    <text evidence="2">The sequence shown here is derived from an EMBL/GenBank/DDBJ whole genome shotgun (WGS) entry which is preliminary data.</text>
</comment>